<accession>A0A096AKI1</accession>
<evidence type="ECO:0000313" key="3">
    <source>
        <dbReference type="Proteomes" id="UP000029628"/>
    </source>
</evidence>
<dbReference type="AlphaFoldDB" id="A0A096AKI1"/>
<dbReference type="SUPFAM" id="SSF52833">
    <property type="entry name" value="Thioredoxin-like"/>
    <property type="match status" value="1"/>
</dbReference>
<proteinExistence type="predicted"/>
<dbReference type="InterPro" id="IPR001853">
    <property type="entry name" value="DSBA-like_thioredoxin_dom"/>
</dbReference>
<comment type="caution">
    <text evidence="2">The sequence shown here is derived from an EMBL/GenBank/DDBJ whole genome shotgun (WGS) entry which is preliminary data.</text>
</comment>
<dbReference type="GO" id="GO:0016491">
    <property type="term" value="F:oxidoreductase activity"/>
    <property type="evidence" value="ECO:0007669"/>
    <property type="project" value="InterPro"/>
</dbReference>
<dbReference type="Proteomes" id="UP000029628">
    <property type="component" value="Unassembled WGS sequence"/>
</dbReference>
<organism evidence="2 3">
    <name type="scientific">Veillonella montpellierensis DNF00314</name>
    <dbReference type="NCBI Taxonomy" id="1401067"/>
    <lineage>
        <taxon>Bacteria</taxon>
        <taxon>Bacillati</taxon>
        <taxon>Bacillota</taxon>
        <taxon>Negativicutes</taxon>
        <taxon>Veillonellales</taxon>
        <taxon>Veillonellaceae</taxon>
        <taxon>Veillonella</taxon>
    </lineage>
</organism>
<protein>
    <recommendedName>
        <fullName evidence="1">DSBA-like thioredoxin domain-containing protein</fullName>
    </recommendedName>
</protein>
<dbReference type="PANTHER" id="PTHR13887">
    <property type="entry name" value="GLUTATHIONE S-TRANSFERASE KAPPA"/>
    <property type="match status" value="1"/>
</dbReference>
<reference evidence="2 3" key="1">
    <citation type="submission" date="2014-07" db="EMBL/GenBank/DDBJ databases">
        <authorList>
            <person name="McCorrison J."/>
            <person name="Sanka R."/>
            <person name="Torralba M."/>
            <person name="Gillis M."/>
            <person name="Haft D.H."/>
            <person name="Methe B."/>
            <person name="Sutton G."/>
            <person name="Nelson K.E."/>
        </authorList>
    </citation>
    <scope>NUCLEOTIDE SEQUENCE [LARGE SCALE GENOMIC DNA]</scope>
    <source>
        <strain evidence="2 3">DNF00314</strain>
    </source>
</reference>
<sequence length="222" mass="26227">MRITYWSDFADPYCYIGRKRMLQAIREIGEEDRIELEMRCFEIDKESPIETTETMVESLMRRFHASQEECEAKVAEIDAMGQGEDSRFSYRKATRTNTMDAHCLVKYAWFIRDKQRFERMERIVDALFEANYIHHENLADREVLLRIAHEVGLAVDDVRHMLETGDNQVDVRDDEAIAKDLEISRVPFFVLDYQQGFSGVGTVEDYKEALQNSLWEREEPHQ</sequence>
<evidence type="ECO:0000313" key="2">
    <source>
        <dbReference type="EMBL" id="KGF47285.1"/>
    </source>
</evidence>
<evidence type="ECO:0000259" key="1">
    <source>
        <dbReference type="Pfam" id="PF01323"/>
    </source>
</evidence>
<dbReference type="PANTHER" id="PTHR13887:SF41">
    <property type="entry name" value="THIOREDOXIN SUPERFAMILY PROTEIN"/>
    <property type="match status" value="1"/>
</dbReference>
<dbReference type="Pfam" id="PF01323">
    <property type="entry name" value="DSBA"/>
    <property type="match status" value="1"/>
</dbReference>
<dbReference type="CDD" id="cd03024">
    <property type="entry name" value="DsbA_FrnE"/>
    <property type="match status" value="1"/>
</dbReference>
<keyword evidence="3" id="KW-1185">Reference proteome</keyword>
<name>A0A096AKI1_9FIRM</name>
<dbReference type="EMBL" id="JRNT01000014">
    <property type="protein sequence ID" value="KGF47285.1"/>
    <property type="molecule type" value="Genomic_DNA"/>
</dbReference>
<dbReference type="RefSeq" id="WP_038152581.1">
    <property type="nucleotide sequence ID" value="NZ_JRNT01000014.1"/>
</dbReference>
<gene>
    <name evidence="2" type="ORF">HMPREF0872_05400</name>
</gene>
<dbReference type="eggNOG" id="COG2761">
    <property type="taxonomic scope" value="Bacteria"/>
</dbReference>
<feature type="domain" description="DSBA-like thioredoxin" evidence="1">
    <location>
        <begin position="3"/>
        <end position="211"/>
    </location>
</feature>
<dbReference type="Gene3D" id="3.40.30.10">
    <property type="entry name" value="Glutaredoxin"/>
    <property type="match status" value="1"/>
</dbReference>
<dbReference type="InterPro" id="IPR036249">
    <property type="entry name" value="Thioredoxin-like_sf"/>
</dbReference>